<dbReference type="EMBL" id="JAQOMS010000002">
    <property type="protein sequence ID" value="MDC2890944.1"/>
    <property type="molecule type" value="Genomic_DNA"/>
</dbReference>
<reference evidence="1 2" key="1">
    <citation type="submission" date="2023-01" db="EMBL/GenBank/DDBJ databases">
        <title>Psychrosphaera sp. nov., isolated from marine algae.</title>
        <authorList>
            <person name="Bayburt H."/>
            <person name="Choi B.J."/>
            <person name="Kim J.M."/>
            <person name="Choi D.G."/>
            <person name="Jeon C.O."/>
        </authorList>
    </citation>
    <scope>NUCLEOTIDE SEQUENCE [LARGE SCALE GENOMIC DNA]</scope>
    <source>
        <strain evidence="1 2">G1-22</strain>
    </source>
</reference>
<organism evidence="1 2">
    <name type="scientific">Psychrosphaera algicola</name>
    <dbReference type="NCBI Taxonomy" id="3023714"/>
    <lineage>
        <taxon>Bacteria</taxon>
        <taxon>Pseudomonadati</taxon>
        <taxon>Pseudomonadota</taxon>
        <taxon>Gammaproteobacteria</taxon>
        <taxon>Alteromonadales</taxon>
        <taxon>Pseudoalteromonadaceae</taxon>
        <taxon>Psychrosphaera</taxon>
    </lineage>
</organism>
<dbReference type="RefSeq" id="WP_272182000.1">
    <property type="nucleotide sequence ID" value="NZ_JAQOMS010000002.1"/>
</dbReference>
<sequence length="122" mass="13510">MIAASNSVDGKTFQVYVDNNTSSSSKSIHGGSSKFYQVVPSELSTGELVIEGMIATSQSFLQFRTETGASIEFNNLSIEYDDPNVFYEESFPVSDSGFIPLNTVHRRVMILKECTLKRAVRL</sequence>
<gene>
    <name evidence="1" type="ORF">PN838_22205</name>
</gene>
<proteinExistence type="predicted"/>
<evidence type="ECO:0000313" key="2">
    <source>
        <dbReference type="Proteomes" id="UP001528411"/>
    </source>
</evidence>
<accession>A0ABT5FIC1</accession>
<keyword evidence="2" id="KW-1185">Reference proteome</keyword>
<dbReference type="Proteomes" id="UP001528411">
    <property type="component" value="Unassembled WGS sequence"/>
</dbReference>
<comment type="caution">
    <text evidence="1">The sequence shown here is derived from an EMBL/GenBank/DDBJ whole genome shotgun (WGS) entry which is preliminary data.</text>
</comment>
<protein>
    <submittedName>
        <fullName evidence="1">Uncharacterized protein</fullName>
    </submittedName>
</protein>
<name>A0ABT5FIC1_9GAMM</name>
<evidence type="ECO:0000313" key="1">
    <source>
        <dbReference type="EMBL" id="MDC2890944.1"/>
    </source>
</evidence>